<dbReference type="NCBIfam" id="TIGR01793">
    <property type="entry name" value="cit_synth_euk"/>
    <property type="match status" value="1"/>
</dbReference>
<dbReference type="InterPro" id="IPR010109">
    <property type="entry name" value="Citrate_synthase_euk"/>
</dbReference>
<dbReference type="FunFam" id="1.10.230.10:FF:000001">
    <property type="entry name" value="Citrate synthase"/>
    <property type="match status" value="1"/>
</dbReference>
<feature type="active site" evidence="3">
    <location>
        <position position="429"/>
    </location>
</feature>
<evidence type="ECO:0000256" key="1">
    <source>
        <dbReference type="ARBA" id="ARBA00010566"/>
    </source>
</evidence>
<dbReference type="GO" id="GO:0006101">
    <property type="term" value="P:citrate metabolic process"/>
    <property type="evidence" value="ECO:0007669"/>
    <property type="project" value="EnsemblFungi"/>
</dbReference>
<name>B6JZ94_SCHJY</name>
<dbReference type="eggNOG" id="KOG2617">
    <property type="taxonomic scope" value="Eukaryota"/>
</dbReference>
<dbReference type="JaponicusDB" id="SJAG_01922">
    <property type="gene designation" value="cit1"/>
</dbReference>
<dbReference type="VEuPathDB" id="FungiDB:SJAG_01922"/>
<dbReference type="AlphaFoldDB" id="B6JZ94"/>
<dbReference type="PANTHER" id="PTHR11739:SF8">
    <property type="entry name" value="CITRATE SYNTHASE, MITOCHONDRIAL"/>
    <property type="match status" value="1"/>
</dbReference>
<dbReference type="InterPro" id="IPR019810">
    <property type="entry name" value="Citrate_synthase_AS"/>
</dbReference>
<feature type="active site" evidence="3">
    <location>
        <position position="374"/>
    </location>
</feature>
<dbReference type="PRINTS" id="PR00143">
    <property type="entry name" value="CITRTSNTHASE"/>
</dbReference>
<dbReference type="NCBIfam" id="NF007128">
    <property type="entry name" value="PRK09569.1"/>
    <property type="match status" value="1"/>
</dbReference>
<dbReference type="OrthoDB" id="8017587at2759"/>
<dbReference type="InterPro" id="IPR002020">
    <property type="entry name" value="Citrate_synthase"/>
</dbReference>
<dbReference type="Gene3D" id="1.10.580.10">
    <property type="entry name" value="Citrate Synthase, domain 1"/>
    <property type="match status" value="1"/>
</dbReference>
<reference evidence="5 7" key="1">
    <citation type="journal article" date="2011" name="Science">
        <title>Comparative functional genomics of the fission yeasts.</title>
        <authorList>
            <person name="Rhind N."/>
            <person name="Chen Z."/>
            <person name="Yassour M."/>
            <person name="Thompson D.A."/>
            <person name="Haas B.J."/>
            <person name="Habib N."/>
            <person name="Wapinski I."/>
            <person name="Roy S."/>
            <person name="Lin M.F."/>
            <person name="Heiman D.I."/>
            <person name="Young S.K."/>
            <person name="Furuya K."/>
            <person name="Guo Y."/>
            <person name="Pidoux A."/>
            <person name="Chen H.M."/>
            <person name="Robbertse B."/>
            <person name="Goldberg J.M."/>
            <person name="Aoki K."/>
            <person name="Bayne E.H."/>
            <person name="Berlin A.M."/>
            <person name="Desjardins C.A."/>
            <person name="Dobbs E."/>
            <person name="Dukaj L."/>
            <person name="Fan L."/>
            <person name="FitzGerald M.G."/>
            <person name="French C."/>
            <person name="Gujja S."/>
            <person name="Hansen K."/>
            <person name="Keifenheim D."/>
            <person name="Levin J.Z."/>
            <person name="Mosher R.A."/>
            <person name="Mueller C.A."/>
            <person name="Pfiffner J."/>
            <person name="Priest M."/>
            <person name="Russ C."/>
            <person name="Smialowska A."/>
            <person name="Swoboda P."/>
            <person name="Sykes S.M."/>
            <person name="Vaughn M."/>
            <person name="Vengrova S."/>
            <person name="Yoder R."/>
            <person name="Zeng Q."/>
            <person name="Allshire R."/>
            <person name="Baulcombe D."/>
            <person name="Birren B.W."/>
            <person name="Brown W."/>
            <person name="Ekwall K."/>
            <person name="Kellis M."/>
            <person name="Leatherwood J."/>
            <person name="Levin H."/>
            <person name="Margalit H."/>
            <person name="Martienssen R."/>
            <person name="Nieduszynski C.A."/>
            <person name="Spatafora J.W."/>
            <person name="Friedman N."/>
            <person name="Dalgaard J.Z."/>
            <person name="Baumann P."/>
            <person name="Niki H."/>
            <person name="Regev A."/>
            <person name="Nusbaum C."/>
        </authorList>
    </citation>
    <scope>NUCLEOTIDE SEQUENCE [LARGE SCALE GENOMIC DNA]</scope>
    <source>
        <strain evidence="7">yFS275 / FY16936</strain>
    </source>
</reference>
<dbReference type="EMBL" id="KE651168">
    <property type="protein sequence ID" value="EEB06862.2"/>
    <property type="molecule type" value="Genomic_DNA"/>
</dbReference>
<gene>
    <name evidence="6" type="primary">cit1</name>
    <name evidence="5" type="ORF">SJAG_01922</name>
</gene>
<dbReference type="HOGENOM" id="CLU_022049_2_1_1"/>
<dbReference type="Pfam" id="PF00285">
    <property type="entry name" value="Citrate_synt"/>
    <property type="match status" value="1"/>
</dbReference>
<dbReference type="GO" id="GO:0006099">
    <property type="term" value="P:tricarboxylic acid cycle"/>
    <property type="evidence" value="ECO:0000318"/>
    <property type="project" value="GO_Central"/>
</dbReference>
<evidence type="ECO:0000256" key="4">
    <source>
        <dbReference type="RuleBase" id="RU000441"/>
    </source>
</evidence>
<dbReference type="InterPro" id="IPR016142">
    <property type="entry name" value="Citrate_synth-like_lrg_a-sub"/>
</dbReference>
<dbReference type="STRING" id="402676.B6JZ94"/>
<dbReference type="InterPro" id="IPR016143">
    <property type="entry name" value="Citrate_synth-like_sm_a-sub"/>
</dbReference>
<dbReference type="GeneID" id="7049911"/>
<organism evidence="5 7">
    <name type="scientific">Schizosaccharomyces japonicus (strain yFS275 / FY16936)</name>
    <name type="common">Fission yeast</name>
    <dbReference type="NCBI Taxonomy" id="402676"/>
    <lineage>
        <taxon>Eukaryota</taxon>
        <taxon>Fungi</taxon>
        <taxon>Dikarya</taxon>
        <taxon>Ascomycota</taxon>
        <taxon>Taphrinomycotina</taxon>
        <taxon>Schizosaccharomycetes</taxon>
        <taxon>Schizosaccharomycetales</taxon>
        <taxon>Schizosaccharomycetaceae</taxon>
        <taxon>Schizosaccharomyces</taxon>
    </lineage>
</organism>
<dbReference type="Proteomes" id="UP000001744">
    <property type="component" value="Unassembled WGS sequence"/>
</dbReference>
<dbReference type="GO" id="GO:0036440">
    <property type="term" value="F:citrate synthase activity"/>
    <property type="evidence" value="ECO:0007669"/>
    <property type="project" value="EnsemblFungi"/>
</dbReference>
<dbReference type="RefSeq" id="XP_002173155.2">
    <property type="nucleotide sequence ID" value="XM_002173119.2"/>
</dbReference>
<keyword evidence="7" id="KW-1185">Reference proteome</keyword>
<evidence type="ECO:0000256" key="3">
    <source>
        <dbReference type="PIRSR" id="PIRSR610109-1"/>
    </source>
</evidence>
<dbReference type="GO" id="GO:0005759">
    <property type="term" value="C:mitochondrial matrix"/>
    <property type="evidence" value="ECO:0000318"/>
    <property type="project" value="GO_Central"/>
</dbReference>
<sequence length="491" mass="54809">MLLLSLPRFMNATKAASSRRLASSLKSQRLLFTRLPQKATAVPLKQPTPAFYSTAHASPLKERLAQLIPKRREEVKKFRAEHGSDVLGEVTLNQIYGGARGVPALLWEGSVLDPNEGIRFRNLTVKECQEKLPSATHGKQPLPESMFWLLVTGEVPTANEVQALSAEWAARAQLPKFVEDLIDNCPNTLHPMAQLSLAITALENDSVFSKAYHSGVSKADYWQFTYEDSMDLIAKIVPIAGRIYRNLYRDGVVAPIQPDKDYGYNLANVLGFSNNEEFVELLRLYLSIHSDHEGGNVSAHTGHLVGSALSSPFLSMAASLNGLAGPLHGLANQEVLDFLLKMKESVGDDYSDETLEKYLWNILDNGQIVPGYGHAVLRKTDPRYLAQRDFALEHLPEDPMFKLVSRLYEVVPRVLTKHGKTKNPFPNVDSHSGVLLQYYGLKEQTFYTVLFGISRTLGVMAQLIWDRALGLPIERPKSFSTEVLKKRIEKA</sequence>
<dbReference type="OMA" id="VLEWLFK"/>
<keyword evidence="2 4" id="KW-0808">Transferase</keyword>
<proteinExistence type="inferred from homology"/>
<evidence type="ECO:0000313" key="7">
    <source>
        <dbReference type="Proteomes" id="UP000001744"/>
    </source>
</evidence>
<dbReference type="InterPro" id="IPR036969">
    <property type="entry name" value="Citrate_synthase_sf"/>
</dbReference>
<dbReference type="FunFam" id="1.10.580.10:FF:000001">
    <property type="entry name" value="Citrate synthase"/>
    <property type="match status" value="1"/>
</dbReference>
<dbReference type="PROSITE" id="PS00480">
    <property type="entry name" value="CITRATE_SYNTHASE"/>
    <property type="match status" value="1"/>
</dbReference>
<dbReference type="SUPFAM" id="SSF48256">
    <property type="entry name" value="Citrate synthase"/>
    <property type="match status" value="1"/>
</dbReference>
<feature type="active site" evidence="3">
    <location>
        <position position="328"/>
    </location>
</feature>
<dbReference type="GO" id="GO:0005975">
    <property type="term" value="P:carbohydrate metabolic process"/>
    <property type="evidence" value="ECO:0000318"/>
    <property type="project" value="GO_Central"/>
</dbReference>
<dbReference type="Gene3D" id="1.10.230.10">
    <property type="entry name" value="Cytochrome P450-Terp, domain 2"/>
    <property type="match status" value="1"/>
</dbReference>
<evidence type="ECO:0000313" key="5">
    <source>
        <dbReference type="EMBL" id="EEB06862.2"/>
    </source>
</evidence>
<comment type="similarity">
    <text evidence="1 4">Belongs to the citrate synthase family.</text>
</comment>
<evidence type="ECO:0000256" key="2">
    <source>
        <dbReference type="ARBA" id="ARBA00022679"/>
    </source>
</evidence>
<protein>
    <recommendedName>
        <fullName evidence="4">Citrate synthase</fullName>
    </recommendedName>
</protein>
<dbReference type="PANTHER" id="PTHR11739">
    <property type="entry name" value="CITRATE SYNTHASE"/>
    <property type="match status" value="1"/>
</dbReference>
<evidence type="ECO:0000313" key="6">
    <source>
        <dbReference type="JaponicusDB" id="SJAG_01922"/>
    </source>
</evidence>
<accession>B6JZ94</accession>